<proteinExistence type="predicted"/>
<reference evidence="5" key="2">
    <citation type="submission" date="2023-01" db="EMBL/GenBank/DDBJ databases">
        <authorList>
            <person name="Sun Q."/>
            <person name="Evtushenko L."/>
        </authorList>
    </citation>
    <scope>NUCLEOTIDE SEQUENCE</scope>
    <source>
        <strain evidence="5">VKM B-1513</strain>
    </source>
</reference>
<dbReference type="AlphaFoldDB" id="A0A9W6IJ09"/>
<evidence type="ECO:0000256" key="3">
    <source>
        <dbReference type="ARBA" id="ARBA00023163"/>
    </source>
</evidence>
<dbReference type="Pfam" id="PF01638">
    <property type="entry name" value="HxlR"/>
    <property type="match status" value="1"/>
</dbReference>
<dbReference type="PANTHER" id="PTHR33204:SF37">
    <property type="entry name" value="HTH-TYPE TRANSCRIPTIONAL REGULATOR YODB"/>
    <property type="match status" value="1"/>
</dbReference>
<organism evidence="5 6">
    <name type="scientific">Maricaulis virginensis</name>
    <dbReference type="NCBI Taxonomy" id="144022"/>
    <lineage>
        <taxon>Bacteria</taxon>
        <taxon>Pseudomonadati</taxon>
        <taxon>Pseudomonadota</taxon>
        <taxon>Alphaproteobacteria</taxon>
        <taxon>Maricaulales</taxon>
        <taxon>Maricaulaceae</taxon>
        <taxon>Maricaulis</taxon>
    </lineage>
</organism>
<dbReference type="InterPro" id="IPR002577">
    <property type="entry name" value="HTH_HxlR"/>
</dbReference>
<keyword evidence="1" id="KW-0805">Transcription regulation</keyword>
<evidence type="ECO:0000256" key="1">
    <source>
        <dbReference type="ARBA" id="ARBA00023015"/>
    </source>
</evidence>
<keyword evidence="2" id="KW-0238">DNA-binding</keyword>
<gene>
    <name evidence="5" type="ORF">GCM10017621_07490</name>
</gene>
<sequence>MALLDLLGRRWQLRLLWELRDDRHLRFRALQEAAGISPSVLNTRLAECIEAGIVELTDEGYALTARGRSLQDLLLPLNGWAEDWASALNTGDPTP</sequence>
<dbReference type="PANTHER" id="PTHR33204">
    <property type="entry name" value="TRANSCRIPTIONAL REGULATOR, MARR FAMILY"/>
    <property type="match status" value="1"/>
</dbReference>
<evidence type="ECO:0000313" key="5">
    <source>
        <dbReference type="EMBL" id="GLK51241.1"/>
    </source>
</evidence>
<evidence type="ECO:0000256" key="2">
    <source>
        <dbReference type="ARBA" id="ARBA00023125"/>
    </source>
</evidence>
<dbReference type="SUPFAM" id="SSF46785">
    <property type="entry name" value="Winged helix' DNA-binding domain"/>
    <property type="match status" value="1"/>
</dbReference>
<accession>A0A9W6IJ09</accession>
<dbReference type="Proteomes" id="UP001143486">
    <property type="component" value="Unassembled WGS sequence"/>
</dbReference>
<dbReference type="EMBL" id="BSFE01000002">
    <property type="protein sequence ID" value="GLK51241.1"/>
    <property type="molecule type" value="Genomic_DNA"/>
</dbReference>
<keyword evidence="6" id="KW-1185">Reference proteome</keyword>
<name>A0A9W6IJ09_9PROT</name>
<dbReference type="PROSITE" id="PS51118">
    <property type="entry name" value="HTH_HXLR"/>
    <property type="match status" value="1"/>
</dbReference>
<protein>
    <recommendedName>
        <fullName evidence="4">HTH hxlR-type domain-containing protein</fullName>
    </recommendedName>
</protein>
<dbReference type="InterPro" id="IPR036388">
    <property type="entry name" value="WH-like_DNA-bd_sf"/>
</dbReference>
<evidence type="ECO:0000259" key="4">
    <source>
        <dbReference type="PROSITE" id="PS51118"/>
    </source>
</evidence>
<reference evidence="5" key="1">
    <citation type="journal article" date="2014" name="Int. J. Syst. Evol. Microbiol.">
        <title>Complete genome sequence of Corynebacterium casei LMG S-19264T (=DSM 44701T), isolated from a smear-ripened cheese.</title>
        <authorList>
            <consortium name="US DOE Joint Genome Institute (JGI-PGF)"/>
            <person name="Walter F."/>
            <person name="Albersmeier A."/>
            <person name="Kalinowski J."/>
            <person name="Ruckert C."/>
        </authorList>
    </citation>
    <scope>NUCLEOTIDE SEQUENCE</scope>
    <source>
        <strain evidence="5">VKM B-1513</strain>
    </source>
</reference>
<dbReference type="GO" id="GO:0003677">
    <property type="term" value="F:DNA binding"/>
    <property type="evidence" value="ECO:0007669"/>
    <property type="project" value="UniProtKB-KW"/>
</dbReference>
<dbReference type="Gene3D" id="1.10.10.10">
    <property type="entry name" value="Winged helix-like DNA-binding domain superfamily/Winged helix DNA-binding domain"/>
    <property type="match status" value="1"/>
</dbReference>
<dbReference type="InterPro" id="IPR036390">
    <property type="entry name" value="WH_DNA-bd_sf"/>
</dbReference>
<keyword evidence="3" id="KW-0804">Transcription</keyword>
<feature type="domain" description="HTH hxlR-type" evidence="4">
    <location>
        <begin position="1"/>
        <end position="89"/>
    </location>
</feature>
<evidence type="ECO:0000313" key="6">
    <source>
        <dbReference type="Proteomes" id="UP001143486"/>
    </source>
</evidence>
<comment type="caution">
    <text evidence="5">The sequence shown here is derived from an EMBL/GenBank/DDBJ whole genome shotgun (WGS) entry which is preliminary data.</text>
</comment>